<dbReference type="EMBL" id="JANCPR020000022">
    <property type="protein sequence ID" value="MDJ1134607.1"/>
    <property type="molecule type" value="Genomic_DNA"/>
</dbReference>
<dbReference type="Proteomes" id="UP001214441">
    <property type="component" value="Unassembled WGS sequence"/>
</dbReference>
<gene>
    <name evidence="3" type="ORF">NMN56_022115</name>
</gene>
<accession>A0ABT7A0J8</accession>
<comment type="caution">
    <text evidence="3">The sequence shown here is derived from an EMBL/GenBank/DDBJ whole genome shotgun (WGS) entry which is preliminary data.</text>
</comment>
<organism evidence="3 4">
    <name type="scientific">Streptomyces iconiensis</name>
    <dbReference type="NCBI Taxonomy" id="1384038"/>
    <lineage>
        <taxon>Bacteria</taxon>
        <taxon>Bacillati</taxon>
        <taxon>Actinomycetota</taxon>
        <taxon>Actinomycetes</taxon>
        <taxon>Kitasatosporales</taxon>
        <taxon>Streptomycetaceae</taxon>
        <taxon>Streptomyces</taxon>
    </lineage>
</organism>
<keyword evidence="1" id="KW-1133">Transmembrane helix</keyword>
<keyword evidence="4" id="KW-1185">Reference proteome</keyword>
<feature type="domain" description="Putative Flp pilus-assembly TadG-like N-terminal" evidence="2">
    <location>
        <begin position="6"/>
        <end position="53"/>
    </location>
</feature>
<evidence type="ECO:0000313" key="3">
    <source>
        <dbReference type="EMBL" id="MDJ1134607.1"/>
    </source>
</evidence>
<keyword evidence="1" id="KW-0472">Membrane</keyword>
<evidence type="ECO:0000259" key="2">
    <source>
        <dbReference type="Pfam" id="PF13400"/>
    </source>
</evidence>
<evidence type="ECO:0000313" key="4">
    <source>
        <dbReference type="Proteomes" id="UP001214441"/>
    </source>
</evidence>
<proteinExistence type="predicted"/>
<evidence type="ECO:0000256" key="1">
    <source>
        <dbReference type="SAM" id="Phobius"/>
    </source>
</evidence>
<keyword evidence="1" id="KW-0812">Transmembrane</keyword>
<feature type="transmembrane region" description="Helical" evidence="1">
    <location>
        <begin position="9"/>
        <end position="30"/>
    </location>
</feature>
<name>A0ABT7A0J8_9ACTN</name>
<dbReference type="Pfam" id="PF13400">
    <property type="entry name" value="Tad"/>
    <property type="match status" value="1"/>
</dbReference>
<protein>
    <submittedName>
        <fullName evidence="3">Pilus assembly protein TadG-related protein</fullName>
    </submittedName>
</protein>
<reference evidence="3 4" key="1">
    <citation type="submission" date="2023-05" db="EMBL/GenBank/DDBJ databases">
        <title>Streptantibioticus silvisoli sp. nov., acidotolerant actinomycetes 1 from pine litter.</title>
        <authorList>
            <person name="Swiecimska M."/>
            <person name="Golinska P."/>
            <person name="Sangal V."/>
            <person name="Wachnowicz B."/>
            <person name="Goodfellow M."/>
        </authorList>
    </citation>
    <scope>NUCLEOTIDE SEQUENCE [LARGE SCALE GENOMIC DNA]</scope>
    <source>
        <strain evidence="3 4">DSM 42109</strain>
    </source>
</reference>
<sequence length="191" mass="20246">MNRDSGQTVILYGVVITGLLFLAFAFFAVAQASTVRNGGQTAADAAALAAAQDDRDELFDGFLEALDDGAAWQDWLNGIAAIAGDGCGEADDFAAQNESDVLSCDEVTRNGDNGYTVKIETRFDTGKTFVPGADNKKARATATAVIKPLCDFDEGAEEIEITCDGEDFSIDPEDEDIDLKPADLFSVVLVD</sequence>
<dbReference type="InterPro" id="IPR028087">
    <property type="entry name" value="Tad_N"/>
</dbReference>